<keyword evidence="3" id="KW-0498">Mitosis</keyword>
<protein>
    <recommendedName>
        <fullName evidence="1">Anaphase-promoting complex subunit 4</fullName>
    </recommendedName>
</protein>
<dbReference type="PANTHER" id="PTHR13260:SF0">
    <property type="entry name" value="ANAPHASE-PROMOTING COMPLEX SUBUNIT 4"/>
    <property type="match status" value="1"/>
</dbReference>
<organism evidence="8 9">
    <name type="scientific">Sphaerobolus stellatus (strain SS14)</name>
    <dbReference type="NCBI Taxonomy" id="990650"/>
    <lineage>
        <taxon>Eukaryota</taxon>
        <taxon>Fungi</taxon>
        <taxon>Dikarya</taxon>
        <taxon>Basidiomycota</taxon>
        <taxon>Agaricomycotina</taxon>
        <taxon>Agaricomycetes</taxon>
        <taxon>Phallomycetidae</taxon>
        <taxon>Geastrales</taxon>
        <taxon>Sphaerobolaceae</taxon>
        <taxon>Sphaerobolus</taxon>
    </lineage>
</organism>
<evidence type="ECO:0000256" key="2">
    <source>
        <dbReference type="ARBA" id="ARBA00022618"/>
    </source>
</evidence>
<evidence type="ECO:0000256" key="6">
    <source>
        <dbReference type="SAM" id="MobiDB-lite"/>
    </source>
</evidence>
<feature type="non-terminal residue" evidence="8">
    <location>
        <position position="608"/>
    </location>
</feature>
<feature type="compositionally biased region" description="Basic and acidic residues" evidence="6">
    <location>
        <begin position="222"/>
        <end position="236"/>
    </location>
</feature>
<accession>A0A0C9UDI3</accession>
<dbReference type="Gene3D" id="2.130.10.10">
    <property type="entry name" value="YVTN repeat-like/Quinoprotein amine dehydrogenase"/>
    <property type="match status" value="1"/>
</dbReference>
<keyword evidence="2" id="KW-0132">Cell division</keyword>
<dbReference type="PANTHER" id="PTHR13260">
    <property type="entry name" value="ANAPHASE PROMOTING COMPLEX SUBUNIT 4 APC4"/>
    <property type="match status" value="1"/>
</dbReference>
<dbReference type="SUPFAM" id="SSF69322">
    <property type="entry name" value="Tricorn protease domain 2"/>
    <property type="match status" value="1"/>
</dbReference>
<dbReference type="AlphaFoldDB" id="A0A0C9UDI3"/>
<dbReference type="GO" id="GO:0034399">
    <property type="term" value="C:nuclear periphery"/>
    <property type="evidence" value="ECO:0007669"/>
    <property type="project" value="TreeGrafter"/>
</dbReference>
<keyword evidence="9" id="KW-1185">Reference proteome</keyword>
<proteinExistence type="predicted"/>
<evidence type="ECO:0000313" key="8">
    <source>
        <dbReference type="EMBL" id="KIJ27172.1"/>
    </source>
</evidence>
<name>A0A0C9UDI3_SPHS4</name>
<evidence type="ECO:0000256" key="1">
    <source>
        <dbReference type="ARBA" id="ARBA00016067"/>
    </source>
</evidence>
<dbReference type="OrthoDB" id="10259843at2759"/>
<dbReference type="InterPro" id="IPR015943">
    <property type="entry name" value="WD40/YVTN_repeat-like_dom_sf"/>
</dbReference>
<evidence type="ECO:0000256" key="5">
    <source>
        <dbReference type="ARBA" id="ARBA00023306"/>
    </source>
</evidence>
<dbReference type="EMBL" id="KN837344">
    <property type="protein sequence ID" value="KIJ27172.1"/>
    <property type="molecule type" value="Genomic_DNA"/>
</dbReference>
<evidence type="ECO:0000256" key="4">
    <source>
        <dbReference type="ARBA" id="ARBA00022786"/>
    </source>
</evidence>
<feature type="domain" description="Anaphase-promoting complex subunit 4 long" evidence="7">
    <location>
        <begin position="313"/>
        <end position="531"/>
    </location>
</feature>
<dbReference type="InterPro" id="IPR024789">
    <property type="entry name" value="APC4"/>
</dbReference>
<reference evidence="8 9" key="1">
    <citation type="submission" date="2014-06" db="EMBL/GenBank/DDBJ databases">
        <title>Evolutionary Origins and Diversification of the Mycorrhizal Mutualists.</title>
        <authorList>
            <consortium name="DOE Joint Genome Institute"/>
            <consortium name="Mycorrhizal Genomics Consortium"/>
            <person name="Kohler A."/>
            <person name="Kuo A."/>
            <person name="Nagy L.G."/>
            <person name="Floudas D."/>
            <person name="Copeland A."/>
            <person name="Barry K.W."/>
            <person name="Cichocki N."/>
            <person name="Veneault-Fourrey C."/>
            <person name="LaButti K."/>
            <person name="Lindquist E.A."/>
            <person name="Lipzen A."/>
            <person name="Lundell T."/>
            <person name="Morin E."/>
            <person name="Murat C."/>
            <person name="Riley R."/>
            <person name="Ohm R."/>
            <person name="Sun H."/>
            <person name="Tunlid A."/>
            <person name="Henrissat B."/>
            <person name="Grigoriev I.V."/>
            <person name="Hibbett D.S."/>
            <person name="Martin F."/>
        </authorList>
    </citation>
    <scope>NUCLEOTIDE SEQUENCE [LARGE SCALE GENOMIC DNA]</scope>
    <source>
        <strain evidence="8 9">SS14</strain>
    </source>
</reference>
<keyword evidence="5" id="KW-0131">Cell cycle</keyword>
<gene>
    <name evidence="8" type="ORF">M422DRAFT_784993</name>
</gene>
<evidence type="ECO:0000313" key="9">
    <source>
        <dbReference type="Proteomes" id="UP000054279"/>
    </source>
</evidence>
<dbReference type="HOGENOM" id="CLU_016615_0_0_1"/>
<evidence type="ECO:0000256" key="3">
    <source>
        <dbReference type="ARBA" id="ARBA00022776"/>
    </source>
</evidence>
<dbReference type="Pfam" id="PF12896">
    <property type="entry name" value="ANAPC4"/>
    <property type="match status" value="1"/>
</dbReference>
<keyword evidence="4" id="KW-0833">Ubl conjugation pathway</keyword>
<feature type="region of interest" description="Disordered" evidence="6">
    <location>
        <begin position="570"/>
        <end position="608"/>
    </location>
</feature>
<evidence type="ECO:0000259" key="7">
    <source>
        <dbReference type="Pfam" id="PF12896"/>
    </source>
</evidence>
<dbReference type="Proteomes" id="UP000054279">
    <property type="component" value="Unassembled WGS sequence"/>
</dbReference>
<dbReference type="InterPro" id="IPR024790">
    <property type="entry name" value="APC4_long_dom"/>
</dbReference>
<dbReference type="GO" id="GO:0070979">
    <property type="term" value="P:protein K11-linked ubiquitination"/>
    <property type="evidence" value="ECO:0007669"/>
    <property type="project" value="TreeGrafter"/>
</dbReference>
<dbReference type="GO" id="GO:0005680">
    <property type="term" value="C:anaphase-promoting complex"/>
    <property type="evidence" value="ECO:0007669"/>
    <property type="project" value="InterPro"/>
</dbReference>
<feature type="region of interest" description="Disordered" evidence="6">
    <location>
        <begin position="217"/>
        <end position="236"/>
    </location>
</feature>
<dbReference type="GO" id="GO:0031145">
    <property type="term" value="P:anaphase-promoting complex-dependent catabolic process"/>
    <property type="evidence" value="ECO:0007669"/>
    <property type="project" value="InterPro"/>
</dbReference>
<sequence length="608" mass="67386">MTSPLQSDNFASLSVLHLSQPSHLLASSCSPDKDLLLVISRLGSKDSISLWKMQGGKKWEVDVSTGDAAHEEVTGIAWSPDGMSILISHHPPRLSIHSIQDGRQERSVPFPSEAKGPEFRVTGVWWFKYENIKKKGPEMPDFFKRNKTIPGSALSQLKMQPLLDPLKDDTAPIISSDLYSFQGILPTSTTKTPKLPSAIANWPALPPDLIAASIKPFPRPGDPQRRPGGPHEEVLDDVRVENSPNYDSLVVAADERGRCHFFMDATYPLGSISVGQALDGTTCQLASVIIPPLRSSILTHLTYRNNEHGLTNLVPVSANISPLRTPQAREVARASSAARELMWYMIRAVEHMRAIWMGSNEHEAAGSIGPKWVKEIESRQQMHGSGGSVYRLGGDNKPPNAIIDLTTLLVTGRPSEALCDVFGTLGERGISKWETTMTEALTTIRDYAEKRVALVAQRLYIILEDVLGWSRLPQTFGIHAFDEVEVEECRNMLRKTIVLCAWIASMAREQLWRFKEFKIWLQYESNKANSEGAEDGRIRALSWDVLEVNRYLMDGLNGCGLDKCFDGKGPTRMPDDLRAPKPKRKGLASTIAKAKEGLKTPPPKSSDK</sequence>
<dbReference type="GO" id="GO:0051301">
    <property type="term" value="P:cell division"/>
    <property type="evidence" value="ECO:0007669"/>
    <property type="project" value="UniProtKB-KW"/>
</dbReference>